<sequence length="179" mass="18361">MTRSILTIAAAALLLAGCTSKEPGDPTARSTATTTAASGQSTTTSKPSSGDNLLADYDPCDELNAIASQVSLTEIEEDGRQECKARWGQTTTVVRVKAFPELGIGEIVGGANSKFTDLSIGSHKARKVTAPSSSTSCAVTVEVSAKSRVDVVASATSSQDEACDAAQKVATAIEPKLPK</sequence>
<feature type="signal peptide" evidence="2">
    <location>
        <begin position="1"/>
        <end position="21"/>
    </location>
</feature>
<evidence type="ECO:0000313" key="4">
    <source>
        <dbReference type="Proteomes" id="UP000272729"/>
    </source>
</evidence>
<dbReference type="EMBL" id="RBXR01000001">
    <property type="protein sequence ID" value="RKT71863.1"/>
    <property type="molecule type" value="Genomic_DNA"/>
</dbReference>
<dbReference type="InterPro" id="IPR024520">
    <property type="entry name" value="DUF3558"/>
</dbReference>
<organism evidence="3 4">
    <name type="scientific">Saccharothrix variisporea</name>
    <dbReference type="NCBI Taxonomy" id="543527"/>
    <lineage>
        <taxon>Bacteria</taxon>
        <taxon>Bacillati</taxon>
        <taxon>Actinomycetota</taxon>
        <taxon>Actinomycetes</taxon>
        <taxon>Pseudonocardiales</taxon>
        <taxon>Pseudonocardiaceae</taxon>
        <taxon>Saccharothrix</taxon>
    </lineage>
</organism>
<dbReference type="AlphaFoldDB" id="A0A495XH27"/>
<feature type="region of interest" description="Disordered" evidence="1">
    <location>
        <begin position="19"/>
        <end position="53"/>
    </location>
</feature>
<comment type="caution">
    <text evidence="3">The sequence shown here is derived from an EMBL/GenBank/DDBJ whole genome shotgun (WGS) entry which is preliminary data.</text>
</comment>
<keyword evidence="4" id="KW-1185">Reference proteome</keyword>
<feature type="chain" id="PRO_5039166818" evidence="2">
    <location>
        <begin position="22"/>
        <end position="179"/>
    </location>
</feature>
<dbReference type="PROSITE" id="PS51257">
    <property type="entry name" value="PROKAR_LIPOPROTEIN"/>
    <property type="match status" value="1"/>
</dbReference>
<proteinExistence type="predicted"/>
<dbReference type="Proteomes" id="UP000272729">
    <property type="component" value="Unassembled WGS sequence"/>
</dbReference>
<reference evidence="3 4" key="1">
    <citation type="submission" date="2018-10" db="EMBL/GenBank/DDBJ databases">
        <title>Sequencing the genomes of 1000 actinobacteria strains.</title>
        <authorList>
            <person name="Klenk H.-P."/>
        </authorList>
    </citation>
    <scope>NUCLEOTIDE SEQUENCE [LARGE SCALE GENOMIC DNA]</scope>
    <source>
        <strain evidence="3 4">DSM 43911</strain>
    </source>
</reference>
<protein>
    <submittedName>
        <fullName evidence="3">Uncharacterized protein DUF3558</fullName>
    </submittedName>
</protein>
<name>A0A495XH27_9PSEU</name>
<gene>
    <name evidence="3" type="ORF">DFJ66_5160</name>
</gene>
<evidence type="ECO:0000256" key="2">
    <source>
        <dbReference type="SAM" id="SignalP"/>
    </source>
</evidence>
<keyword evidence="2" id="KW-0732">Signal</keyword>
<evidence type="ECO:0000313" key="3">
    <source>
        <dbReference type="EMBL" id="RKT71863.1"/>
    </source>
</evidence>
<dbReference type="Pfam" id="PF12079">
    <property type="entry name" value="DUF3558"/>
    <property type="match status" value="1"/>
</dbReference>
<accession>A0A495XH27</accession>
<evidence type="ECO:0000256" key="1">
    <source>
        <dbReference type="SAM" id="MobiDB-lite"/>
    </source>
</evidence>
<dbReference type="RefSeq" id="WP_170199648.1">
    <property type="nucleotide sequence ID" value="NZ_JBIUBA010000008.1"/>
</dbReference>
<feature type="compositionally biased region" description="Low complexity" evidence="1">
    <location>
        <begin position="27"/>
        <end position="45"/>
    </location>
</feature>